<protein>
    <submittedName>
        <fullName evidence="2">VOC family protein</fullName>
    </submittedName>
</protein>
<dbReference type="Gene3D" id="3.30.720.110">
    <property type="match status" value="1"/>
</dbReference>
<dbReference type="InterPro" id="IPR004360">
    <property type="entry name" value="Glyas_Fos-R_dOase_dom"/>
</dbReference>
<proteinExistence type="predicted"/>
<dbReference type="RefSeq" id="WP_341726752.1">
    <property type="nucleotide sequence ID" value="NZ_JBBWWT010000007.1"/>
</dbReference>
<dbReference type="EMBL" id="JBBWWT010000007">
    <property type="protein sequence ID" value="MEL1265581.1"/>
    <property type="molecule type" value="Genomic_DNA"/>
</dbReference>
<organism evidence="2 3">
    <name type="scientific">Pseudoxanthomonas putridarboris</name>
    <dbReference type="NCBI Taxonomy" id="752605"/>
    <lineage>
        <taxon>Bacteria</taxon>
        <taxon>Pseudomonadati</taxon>
        <taxon>Pseudomonadota</taxon>
        <taxon>Gammaproteobacteria</taxon>
        <taxon>Lysobacterales</taxon>
        <taxon>Lysobacteraceae</taxon>
        <taxon>Pseudoxanthomonas</taxon>
    </lineage>
</organism>
<gene>
    <name evidence="2" type="ORF">AAD027_14565</name>
</gene>
<dbReference type="Proteomes" id="UP001459204">
    <property type="component" value="Unassembled WGS sequence"/>
</dbReference>
<name>A0ABU9J3X8_9GAMM</name>
<dbReference type="InterPro" id="IPR037523">
    <property type="entry name" value="VOC_core"/>
</dbReference>
<reference evidence="2 3" key="1">
    <citation type="submission" date="2024-04" db="EMBL/GenBank/DDBJ databases">
        <title>Draft genome sequence of Pseudoxanthomonas putridarboris WD12.</title>
        <authorList>
            <person name="Oh J."/>
        </authorList>
    </citation>
    <scope>NUCLEOTIDE SEQUENCE [LARGE SCALE GENOMIC DNA]</scope>
    <source>
        <strain evidence="2 3">WD12</strain>
    </source>
</reference>
<dbReference type="InterPro" id="IPR029068">
    <property type="entry name" value="Glyas_Bleomycin-R_OHBP_Dase"/>
</dbReference>
<dbReference type="Pfam" id="PF00903">
    <property type="entry name" value="Glyoxalase"/>
    <property type="match status" value="1"/>
</dbReference>
<dbReference type="PANTHER" id="PTHR34109:SF1">
    <property type="entry name" value="VOC DOMAIN-CONTAINING PROTEIN"/>
    <property type="match status" value="1"/>
</dbReference>
<feature type="domain" description="VOC" evidence="1">
    <location>
        <begin position="10"/>
        <end position="134"/>
    </location>
</feature>
<keyword evidence="3" id="KW-1185">Reference proteome</keyword>
<comment type="caution">
    <text evidence="2">The sequence shown here is derived from an EMBL/GenBank/DDBJ whole genome shotgun (WGS) entry which is preliminary data.</text>
</comment>
<accession>A0ABU9J3X8</accession>
<dbReference type="PANTHER" id="PTHR34109">
    <property type="entry name" value="BNAUNNG04460D PROTEIN-RELATED"/>
    <property type="match status" value="1"/>
</dbReference>
<dbReference type="CDD" id="cd07246">
    <property type="entry name" value="VOC_like"/>
    <property type="match status" value="1"/>
</dbReference>
<evidence type="ECO:0000313" key="2">
    <source>
        <dbReference type="EMBL" id="MEL1265581.1"/>
    </source>
</evidence>
<dbReference type="PROSITE" id="PS51819">
    <property type="entry name" value="VOC"/>
    <property type="match status" value="1"/>
</dbReference>
<sequence length="152" mass="16987">MHTTSYKPDGYHTVTTYLIVDDATRALDFYRDAFGAQELYRLPMGDRIGHAEFRIGDTPLMIADEFPDLNALSPSTRGGPTSTFLIYVEDADAAYARAVKAGATADRPVKNEFWGDRIGTVIDPFGHKWSLATHVEDVSPEEMQRRMAEWAA</sequence>
<evidence type="ECO:0000259" key="1">
    <source>
        <dbReference type="PROSITE" id="PS51819"/>
    </source>
</evidence>
<dbReference type="SUPFAM" id="SSF54593">
    <property type="entry name" value="Glyoxalase/Bleomycin resistance protein/Dihydroxybiphenyl dioxygenase"/>
    <property type="match status" value="1"/>
</dbReference>
<evidence type="ECO:0000313" key="3">
    <source>
        <dbReference type="Proteomes" id="UP001459204"/>
    </source>
</evidence>
<dbReference type="Gene3D" id="3.30.720.120">
    <property type="match status" value="1"/>
</dbReference>